<dbReference type="Proteomes" id="UP000177996">
    <property type="component" value="Unassembled WGS sequence"/>
</dbReference>
<feature type="region of interest" description="Disordered" evidence="1">
    <location>
        <begin position="168"/>
        <end position="188"/>
    </location>
</feature>
<sequence>MIMIRIIEIGTPEAVEQMKKEAVEQMKKEAVERNKTPRDKLVDDINASATTGDEKLETWQHHAAKMQEIGYTKVKHFTFELFGKKCPKNMTATKQKVIAGAVTECLEKFAEKHYFEGDNLNRTMLRIGGIHLLAKMVGREGFVSFSFAPILEKYGVVVPEWLQVKLTPSPKREERRERSRGERQSRGAVEMLKTFSGARVPVTRVKDDGTVVEITKARKEIPVLSAVEVEANRRANIAARATRARVPKAKPQKEEKKVDKKKQGGGKQH</sequence>
<evidence type="ECO:0000313" key="3">
    <source>
        <dbReference type="Proteomes" id="UP000177996"/>
    </source>
</evidence>
<gene>
    <name evidence="2" type="ORF">A3D65_04065</name>
</gene>
<evidence type="ECO:0000256" key="1">
    <source>
        <dbReference type="SAM" id="MobiDB-lite"/>
    </source>
</evidence>
<feature type="compositionally biased region" description="Basic and acidic residues" evidence="1">
    <location>
        <begin position="170"/>
        <end position="185"/>
    </location>
</feature>
<feature type="region of interest" description="Disordered" evidence="1">
    <location>
        <begin position="237"/>
        <end position="269"/>
    </location>
</feature>
<dbReference type="EMBL" id="MHLL01000028">
    <property type="protein sequence ID" value="OGZ08750.1"/>
    <property type="molecule type" value="Genomic_DNA"/>
</dbReference>
<protein>
    <submittedName>
        <fullName evidence="2">Uncharacterized protein</fullName>
    </submittedName>
</protein>
<accession>A0A1G2D730</accession>
<organism evidence="2 3">
    <name type="scientific">Candidatus Lloydbacteria bacterium RIFCSPHIGHO2_02_FULL_50_13</name>
    <dbReference type="NCBI Taxonomy" id="1798661"/>
    <lineage>
        <taxon>Bacteria</taxon>
        <taxon>Candidatus Lloydiibacteriota</taxon>
    </lineage>
</organism>
<name>A0A1G2D730_9BACT</name>
<comment type="caution">
    <text evidence="2">The sequence shown here is derived from an EMBL/GenBank/DDBJ whole genome shotgun (WGS) entry which is preliminary data.</text>
</comment>
<evidence type="ECO:0000313" key="2">
    <source>
        <dbReference type="EMBL" id="OGZ08750.1"/>
    </source>
</evidence>
<reference evidence="2 3" key="1">
    <citation type="journal article" date="2016" name="Nat. Commun.">
        <title>Thousands of microbial genomes shed light on interconnected biogeochemical processes in an aquifer system.</title>
        <authorList>
            <person name="Anantharaman K."/>
            <person name="Brown C.T."/>
            <person name="Hug L.A."/>
            <person name="Sharon I."/>
            <person name="Castelle C.J."/>
            <person name="Probst A.J."/>
            <person name="Thomas B.C."/>
            <person name="Singh A."/>
            <person name="Wilkins M.J."/>
            <person name="Karaoz U."/>
            <person name="Brodie E.L."/>
            <person name="Williams K.H."/>
            <person name="Hubbard S.S."/>
            <person name="Banfield J.F."/>
        </authorList>
    </citation>
    <scope>NUCLEOTIDE SEQUENCE [LARGE SCALE GENOMIC DNA]</scope>
</reference>
<feature type="compositionally biased region" description="Basic and acidic residues" evidence="1">
    <location>
        <begin position="251"/>
        <end position="262"/>
    </location>
</feature>
<proteinExistence type="predicted"/>
<dbReference type="AlphaFoldDB" id="A0A1G2D730"/>